<dbReference type="InterPro" id="IPR056911">
    <property type="entry name" value="Phage_Znf_bind_put"/>
</dbReference>
<name>A0A386WCP7_9ACTN</name>
<evidence type="ECO:0000259" key="1">
    <source>
        <dbReference type="Pfam" id="PF24623"/>
    </source>
</evidence>
<dbReference type="EMBL" id="CP024087">
    <property type="protein sequence ID" value="AYF26146.1"/>
    <property type="molecule type" value="Genomic_DNA"/>
</dbReference>
<dbReference type="RefSeq" id="WP_120568697.1">
    <property type="nucleotide sequence ID" value="NZ_CP024087.1"/>
</dbReference>
<dbReference type="KEGG" id="mtua:CSH63_01445"/>
<evidence type="ECO:0000313" key="2">
    <source>
        <dbReference type="EMBL" id="AYF26146.1"/>
    </source>
</evidence>
<sequence length="112" mass="12315">MRIDIDIDEPRAAELFWEGMREAAAGAARHQDDELYRAIVKIGRGALAQGGELVPQCGLFLQCPVCEAVAGQRCINVPRHPLRENLLHPERAELAGMALRGEAPLPPPLRDE</sequence>
<dbReference type="Proteomes" id="UP000267804">
    <property type="component" value="Chromosome"/>
</dbReference>
<protein>
    <recommendedName>
        <fullName evidence="1">DNA-binding phage zinc finger domain-containing protein</fullName>
    </recommendedName>
</protein>
<accession>A0A386WCP7</accession>
<dbReference type="AlphaFoldDB" id="A0A386WCP7"/>
<feature type="domain" description="DNA-binding phage zinc finger" evidence="1">
    <location>
        <begin position="44"/>
        <end position="103"/>
    </location>
</feature>
<reference evidence="2 3" key="1">
    <citation type="submission" date="2017-10" db="EMBL/GenBank/DDBJ databases">
        <title>Integration of genomic and chemical information greatly accelerates assignment of the full stereostructure of myelolactone, a potent inhibitor of myeloma from a marine-derived Micromonospora.</title>
        <authorList>
            <person name="Kim M.C."/>
            <person name="Machado H."/>
            <person name="Jensen P.R."/>
            <person name="Fenical W."/>
        </authorList>
    </citation>
    <scope>NUCLEOTIDE SEQUENCE [LARGE SCALE GENOMIC DNA]</scope>
    <source>
        <strain evidence="2 3">CNY-010</strain>
    </source>
</reference>
<evidence type="ECO:0000313" key="3">
    <source>
        <dbReference type="Proteomes" id="UP000267804"/>
    </source>
</evidence>
<organism evidence="2 3">
    <name type="scientific">Micromonospora tulbaghiae</name>
    <dbReference type="NCBI Taxonomy" id="479978"/>
    <lineage>
        <taxon>Bacteria</taxon>
        <taxon>Bacillati</taxon>
        <taxon>Actinomycetota</taxon>
        <taxon>Actinomycetes</taxon>
        <taxon>Micromonosporales</taxon>
        <taxon>Micromonosporaceae</taxon>
        <taxon>Micromonospora</taxon>
    </lineage>
</organism>
<dbReference type="Pfam" id="PF24623">
    <property type="entry name" value="Phage_zn_bind_8"/>
    <property type="match status" value="1"/>
</dbReference>
<proteinExistence type="predicted"/>
<gene>
    <name evidence="2" type="ORF">CSH63_01445</name>
</gene>